<reference evidence="1" key="2">
    <citation type="submission" date="2025-08" db="UniProtKB">
        <authorList>
            <consortium name="Ensembl"/>
        </authorList>
    </citation>
    <scope>IDENTIFICATION</scope>
</reference>
<reference evidence="1" key="3">
    <citation type="submission" date="2025-09" db="UniProtKB">
        <authorList>
            <consortium name="Ensembl"/>
        </authorList>
    </citation>
    <scope>IDENTIFICATION</scope>
</reference>
<reference evidence="2" key="1">
    <citation type="submission" date="2003-08" db="EMBL/GenBank/DDBJ databases">
        <authorList>
            <person name="Birren B."/>
            <person name="Nusbaum C."/>
            <person name="Abebe A."/>
            <person name="Abouelleil A."/>
            <person name="Adekoya E."/>
            <person name="Ait-zahra M."/>
            <person name="Allen N."/>
            <person name="Allen T."/>
            <person name="An P."/>
            <person name="Anderson M."/>
            <person name="Anderson S."/>
            <person name="Arachchi H."/>
            <person name="Armbruster J."/>
            <person name="Bachantsang P."/>
            <person name="Baldwin J."/>
            <person name="Barry A."/>
            <person name="Bayul T."/>
            <person name="Blitshsteyn B."/>
            <person name="Bloom T."/>
            <person name="Blye J."/>
            <person name="Boguslavskiy L."/>
            <person name="Borowsky M."/>
            <person name="Boukhgalter B."/>
            <person name="Brunache A."/>
            <person name="Butler J."/>
            <person name="Calixte N."/>
            <person name="Calvo S."/>
            <person name="Camarata J."/>
            <person name="Campo K."/>
            <person name="Chang J."/>
            <person name="Cheshatsang Y."/>
            <person name="Citroen M."/>
            <person name="Collymore A."/>
            <person name="Considine T."/>
            <person name="Cook A."/>
            <person name="Cooke P."/>
            <person name="Corum B."/>
            <person name="Cuomo C."/>
            <person name="David R."/>
            <person name="Dawoe T."/>
            <person name="Degray S."/>
            <person name="Dodge S."/>
            <person name="Dooley K."/>
            <person name="Dorje P."/>
            <person name="Dorjee K."/>
            <person name="Dorris L."/>
            <person name="Duffey N."/>
            <person name="Dupes A."/>
            <person name="Elkins T."/>
            <person name="Engels R."/>
            <person name="Erickson J."/>
            <person name="Farina A."/>
            <person name="Faro S."/>
            <person name="Ferreira P."/>
            <person name="Fischer H."/>
            <person name="Fitzgerald M."/>
            <person name="Foley K."/>
            <person name="Gage D."/>
            <person name="Galagan J."/>
            <person name="Gearin G."/>
            <person name="Gnerre S."/>
            <person name="Gnirke A."/>
            <person name="Goyette A."/>
            <person name="Graham J."/>
            <person name="Grandbois E."/>
            <person name="Gyaltsen K."/>
            <person name="Hafez N."/>
            <person name="Hagopian D."/>
            <person name="Hagos B."/>
            <person name="Hall J."/>
            <person name="Hatcher B."/>
            <person name="Heller A."/>
            <person name="Higgins H."/>
            <person name="Honan T."/>
            <person name="Horn A."/>
            <person name="Houde N."/>
            <person name="Hughes L."/>
            <person name="Hulme W."/>
            <person name="Husby E."/>
            <person name="Iliev I."/>
            <person name="Jaffe D."/>
            <person name="Jones C."/>
            <person name="Kamal M."/>
            <person name="Kamat A."/>
            <person name="Kamvysselis M."/>
            <person name="Karlsson E."/>
            <person name="Kells C."/>
            <person name="Kieu A."/>
            <person name="Kisner P."/>
            <person name="Kodira C."/>
            <person name="Kulbokas E."/>
            <person name="Labutti K."/>
            <person name="Lama D."/>
            <person name="Landers T."/>
            <person name="Leger J."/>
            <person name="Levine S."/>
            <person name="Lewis D."/>
            <person name="Lewis T."/>
            <person name="Lindblad-toh K."/>
            <person name="Liu X."/>
            <person name="Lokyitsang T."/>
            <person name="Lokyitsang Y."/>
            <person name="Lucien O."/>
            <person name="Lui A."/>
            <person name="Ma L.J."/>
            <person name="Mabbitt R."/>
            <person name="Macdonald J."/>
            <person name="Maclean C."/>
            <person name="Major J."/>
            <person name="Manning J."/>
            <person name="Marabella R."/>
            <person name="Maru K."/>
            <person name="Matthews C."/>
            <person name="Mauceli E."/>
            <person name="Mccarthy M."/>
            <person name="Mcdonough S."/>
            <person name="Mcghee T."/>
            <person name="Meldrim J."/>
            <person name="Meneus L."/>
            <person name="Mesirov J."/>
            <person name="Mihalev A."/>
            <person name="Mihova T."/>
            <person name="Mikkelsen T."/>
            <person name="Mlenga V."/>
            <person name="Moru K."/>
            <person name="Mozes J."/>
            <person name="Mulrain L."/>
            <person name="Munson G."/>
            <person name="Naylor J."/>
            <person name="Newes C."/>
            <person name="Nguyen C."/>
            <person name="Nguyen N."/>
            <person name="Nguyen T."/>
            <person name="Nicol R."/>
            <person name="Nielsen C."/>
            <person name="Nizzari M."/>
            <person name="Norbu C."/>
            <person name="Norbu N."/>
            <person name="O'donnell P."/>
            <person name="Okoawo O."/>
            <person name="O'leary S."/>
            <person name="Omotosho B."/>
            <person name="O'neill K."/>
            <person name="Osman S."/>
            <person name="Parker S."/>
            <person name="Perrin D."/>
            <person name="Phunkhang P."/>
            <person name="Piqani B."/>
            <person name="Purcell S."/>
            <person name="Rachupka T."/>
            <person name="Ramasamy U."/>
            <person name="Rameau R."/>
            <person name="Ray V."/>
            <person name="Raymond C."/>
            <person name="Retta R."/>
            <person name="Richardson S."/>
            <person name="Rise C."/>
            <person name="Rodriguez J."/>
            <person name="Rogers J."/>
            <person name="Rogov P."/>
            <person name="Rutman M."/>
            <person name="Schupbach R."/>
            <person name="Seaman C."/>
            <person name="Settipalli S."/>
            <person name="Sharpe T."/>
            <person name="Sheridan J."/>
            <person name="Sherpa N."/>
            <person name="Shi J."/>
            <person name="Smirnov S."/>
            <person name="Smith C."/>
            <person name="Sougnez C."/>
            <person name="Spencer B."/>
            <person name="Stalker J."/>
            <person name="Stange-thomann N."/>
            <person name="Stavropoulos S."/>
            <person name="Stetson K."/>
            <person name="Stone C."/>
            <person name="Stone S."/>
            <person name="Stubbs M."/>
            <person name="Talamas J."/>
            <person name="Tchuinga P."/>
            <person name="Tenzing P."/>
            <person name="Tesfaye S."/>
            <person name="Theodore J."/>
            <person name="Thoulutsang Y."/>
            <person name="Topham K."/>
            <person name="Towey S."/>
            <person name="Tsamla T."/>
            <person name="Tsomo N."/>
            <person name="Vallee D."/>
            <person name="Vassiliev H."/>
            <person name="Venkataraman V."/>
            <person name="Vinson J."/>
            <person name="Vo A."/>
            <person name="Wade C."/>
            <person name="Wang S."/>
            <person name="Wangchuk T."/>
            <person name="Wangdi T."/>
            <person name="Whittaker C."/>
            <person name="Wilkinson J."/>
            <person name="Wu Y."/>
            <person name="Wyman D."/>
            <person name="Yadav S."/>
            <person name="Yang S."/>
            <person name="Yang X."/>
            <person name="Yeager S."/>
            <person name="Yee E."/>
            <person name="Young G."/>
            <person name="Zainoun J."/>
            <person name="Zembeck L."/>
            <person name="Zimmer A."/>
            <person name="Zody M."/>
            <person name="Lander E."/>
        </authorList>
    </citation>
    <scope>NUCLEOTIDE SEQUENCE [LARGE SCALE GENOMIC DNA]</scope>
</reference>
<accession>H2YGV4</accession>
<sequence>MVRLLGYQWPRLEPVVARQEDVIGGVVDGGAGVSPDSVIRDASYTLDQFGPGVVLVQVPKMLDVSVVTDCSKLAPSIPILNRCTRATKKFLMVLKLTS</sequence>
<dbReference type="HOGENOM" id="CLU_2338789_0_0_1"/>
<evidence type="ECO:0000313" key="1">
    <source>
        <dbReference type="Ensembl" id="ENSCSAVP00000004553.1"/>
    </source>
</evidence>
<dbReference type="InParanoid" id="H2YGV4"/>
<proteinExistence type="predicted"/>
<organism evidence="1 2">
    <name type="scientific">Ciona savignyi</name>
    <name type="common">Pacific transparent sea squirt</name>
    <dbReference type="NCBI Taxonomy" id="51511"/>
    <lineage>
        <taxon>Eukaryota</taxon>
        <taxon>Metazoa</taxon>
        <taxon>Chordata</taxon>
        <taxon>Tunicata</taxon>
        <taxon>Ascidiacea</taxon>
        <taxon>Phlebobranchia</taxon>
        <taxon>Cionidae</taxon>
        <taxon>Ciona</taxon>
    </lineage>
</organism>
<protein>
    <submittedName>
        <fullName evidence="1">Uncharacterized protein</fullName>
    </submittedName>
</protein>
<dbReference type="Ensembl" id="ENSCSAVT00000004619.1">
    <property type="protein sequence ID" value="ENSCSAVP00000004553.1"/>
    <property type="gene ID" value="ENSCSAVG00000002708.1"/>
</dbReference>
<dbReference type="Proteomes" id="UP000007875">
    <property type="component" value="Unassembled WGS sequence"/>
</dbReference>
<evidence type="ECO:0000313" key="2">
    <source>
        <dbReference type="Proteomes" id="UP000007875"/>
    </source>
</evidence>
<name>H2YGV4_CIOSA</name>
<dbReference type="AlphaFoldDB" id="H2YGV4"/>
<keyword evidence="2" id="KW-1185">Reference proteome</keyword>